<dbReference type="InterPro" id="IPR009465">
    <property type="entry name" value="Spondin_N"/>
</dbReference>
<dbReference type="InterPro" id="IPR038678">
    <property type="entry name" value="Spondin_N_sf"/>
</dbReference>
<protein>
    <recommendedName>
        <fullName evidence="4">Spondin domain-containing protein</fullName>
    </recommendedName>
</protein>
<dbReference type="SMART" id="SM00209">
    <property type="entry name" value="TSP1"/>
    <property type="match status" value="2"/>
</dbReference>
<dbReference type="Gene3D" id="2.60.40.2130">
    <property type="entry name" value="F-spondin domain"/>
    <property type="match status" value="2"/>
</dbReference>
<evidence type="ECO:0000313" key="5">
    <source>
        <dbReference type="EMBL" id="CAF1302904.1"/>
    </source>
</evidence>
<dbReference type="Gene3D" id="2.20.100.10">
    <property type="entry name" value="Thrombospondin type-1 (TSP1) repeat"/>
    <property type="match status" value="1"/>
</dbReference>
<feature type="domain" description="Spondin" evidence="4">
    <location>
        <begin position="58"/>
        <end position="108"/>
    </location>
</feature>
<dbReference type="InterPro" id="IPR051418">
    <property type="entry name" value="Spondin/Thrombospondin_T1"/>
</dbReference>
<dbReference type="PANTHER" id="PTHR11311">
    <property type="entry name" value="SPONDIN"/>
    <property type="match status" value="1"/>
</dbReference>
<name>A0A815DW60_9BILA</name>
<organism evidence="5 6">
    <name type="scientific">Rotaria sordida</name>
    <dbReference type="NCBI Taxonomy" id="392033"/>
    <lineage>
        <taxon>Eukaryota</taxon>
        <taxon>Metazoa</taxon>
        <taxon>Spiralia</taxon>
        <taxon>Gnathifera</taxon>
        <taxon>Rotifera</taxon>
        <taxon>Eurotatoria</taxon>
        <taxon>Bdelloidea</taxon>
        <taxon>Philodinida</taxon>
        <taxon>Philodinidae</taxon>
        <taxon>Rotaria</taxon>
    </lineage>
</organism>
<keyword evidence="2" id="KW-0272">Extracellular matrix</keyword>
<comment type="caution">
    <text evidence="5">The sequence shown here is derived from an EMBL/GenBank/DDBJ whole genome shotgun (WGS) entry which is preliminary data.</text>
</comment>
<dbReference type="EMBL" id="CAJNOO010002868">
    <property type="protein sequence ID" value="CAF1302904.1"/>
    <property type="molecule type" value="Genomic_DNA"/>
</dbReference>
<dbReference type="AlphaFoldDB" id="A0A815DW60"/>
<keyword evidence="2" id="KW-0964">Secreted</keyword>
<gene>
    <name evidence="5" type="ORF">RFH988_LOCUS29823</name>
</gene>
<dbReference type="PANTHER" id="PTHR11311:SF15">
    <property type="entry name" value="SPONDIN-2"/>
    <property type="match status" value="1"/>
</dbReference>
<sequence>MWSEWSSYMNAICHRPGTQIRTRTYADKRAAMAAHCTEHLEQQQQCTLEYIPKAVHRPPYPCCACDEAKFQFTFQGLWPKQSYPKDWSPEHLHWSDIIGAVHNEEYSFNISKSTAGAFTTSRNYHLLSCVTMLGPSPNWITELHHPIDAGTDIGIQYDGPKRPENSHKPIAPIVSSNITDNRSSFYGNQPPPFANLNIKRIMVQDNDLSCPMATWSECSVTCGRNGIRRRTRTLLSNHRAVDQHRCQSLPLEETQPCYLNLSRMWLYVSY</sequence>
<dbReference type="InterPro" id="IPR000884">
    <property type="entry name" value="TSP1_rpt"/>
</dbReference>
<keyword evidence="3" id="KW-0130">Cell adhesion</keyword>
<evidence type="ECO:0000313" key="6">
    <source>
        <dbReference type="Proteomes" id="UP000663882"/>
    </source>
</evidence>
<proteinExistence type="predicted"/>
<dbReference type="SUPFAM" id="SSF82895">
    <property type="entry name" value="TSP-1 type 1 repeat"/>
    <property type="match status" value="1"/>
</dbReference>
<comment type="subcellular location">
    <subcellularLocation>
        <location evidence="1">Secreted</location>
        <location evidence="1">Extracellular space</location>
        <location evidence="1">Extracellular matrix</location>
    </subcellularLocation>
</comment>
<dbReference type="OrthoDB" id="347314at2759"/>
<evidence type="ECO:0000256" key="3">
    <source>
        <dbReference type="ARBA" id="ARBA00022889"/>
    </source>
</evidence>
<dbReference type="InterPro" id="IPR036383">
    <property type="entry name" value="TSP1_rpt_sf"/>
</dbReference>
<dbReference type="GO" id="GO:0007155">
    <property type="term" value="P:cell adhesion"/>
    <property type="evidence" value="ECO:0007669"/>
    <property type="project" value="UniProtKB-KW"/>
</dbReference>
<dbReference type="Proteomes" id="UP000663882">
    <property type="component" value="Unassembled WGS sequence"/>
</dbReference>
<dbReference type="PROSITE" id="PS50092">
    <property type="entry name" value="TSP1"/>
    <property type="match status" value="1"/>
</dbReference>
<dbReference type="GO" id="GO:0031012">
    <property type="term" value="C:extracellular matrix"/>
    <property type="evidence" value="ECO:0007669"/>
    <property type="project" value="TreeGrafter"/>
</dbReference>
<accession>A0A815DW60</accession>
<dbReference type="Pfam" id="PF06468">
    <property type="entry name" value="Spond_N"/>
    <property type="match status" value="2"/>
</dbReference>
<dbReference type="PROSITE" id="PS51020">
    <property type="entry name" value="SPONDIN"/>
    <property type="match status" value="1"/>
</dbReference>
<evidence type="ECO:0000256" key="2">
    <source>
        <dbReference type="ARBA" id="ARBA00022530"/>
    </source>
</evidence>
<evidence type="ECO:0000256" key="1">
    <source>
        <dbReference type="ARBA" id="ARBA00004498"/>
    </source>
</evidence>
<reference evidence="5" key="1">
    <citation type="submission" date="2021-02" db="EMBL/GenBank/DDBJ databases">
        <authorList>
            <person name="Nowell W R."/>
        </authorList>
    </citation>
    <scope>NUCLEOTIDE SEQUENCE</scope>
</reference>
<dbReference type="Pfam" id="PF00090">
    <property type="entry name" value="TSP_1"/>
    <property type="match status" value="2"/>
</dbReference>
<evidence type="ECO:0000259" key="4">
    <source>
        <dbReference type="PROSITE" id="PS51020"/>
    </source>
</evidence>